<dbReference type="Pfam" id="PF13088">
    <property type="entry name" value="BNR_2"/>
    <property type="match status" value="1"/>
</dbReference>
<comment type="caution">
    <text evidence="2">The sequence shown here is derived from an EMBL/GenBank/DDBJ whole genome shotgun (WGS) entry which is preliminary data.</text>
</comment>
<proteinExistence type="predicted"/>
<dbReference type="GO" id="GO:0016787">
    <property type="term" value="F:hydrolase activity"/>
    <property type="evidence" value="ECO:0007669"/>
    <property type="project" value="UniProtKB-KW"/>
</dbReference>
<dbReference type="EMBL" id="QRGA01000004">
    <property type="protein sequence ID" value="RDU99491.1"/>
    <property type="molecule type" value="Genomic_DNA"/>
</dbReference>
<accession>A0A3D8K4G0</accession>
<dbReference type="Gene3D" id="2.120.10.10">
    <property type="match status" value="1"/>
</dbReference>
<sequence>MTSSSVLPDEATTMPGRLHPAAGDDIRIDAYLPAATVQNHAANLISLTNGDLLCVWFGGTQEGVPDISVYLSRLDAGSSAWTAPVRLSDDPTRSEQNPILFEAPEGKLWLIYTAQLSGHQNTSIVRRRISSDNGRTWGPIETLFDTPGTFVRQPIVVAPDGAWLCPVFLCRVAPGERWSGNDDISVVMRSLDNGATWHRHEVPGSVGCVHMSIQPLADGSLVALFRSRWADHVYLSRSRDGIEWDVPKPLDLPNNNSSIQCVTLSNGHLALVFNPSSAAQSTGRRASLYDDIEDSEDSGELATQAASAHGTAFWGAPRAPMTVAISKDGGRTWPLMRNLETGDGYCMTNNSTDKLNREFSYPTIVQSADGRLHVAFTYFRQRIKYVSVTEDWVAAGERVAAA</sequence>
<evidence type="ECO:0000313" key="2">
    <source>
        <dbReference type="EMBL" id="RDU99491.1"/>
    </source>
</evidence>
<organism evidence="2 3">
    <name type="scientific">Trinickia dinghuensis</name>
    <dbReference type="NCBI Taxonomy" id="2291023"/>
    <lineage>
        <taxon>Bacteria</taxon>
        <taxon>Pseudomonadati</taxon>
        <taxon>Pseudomonadota</taxon>
        <taxon>Betaproteobacteria</taxon>
        <taxon>Burkholderiales</taxon>
        <taxon>Burkholderiaceae</taxon>
        <taxon>Trinickia</taxon>
    </lineage>
</organism>
<dbReference type="InterPro" id="IPR011040">
    <property type="entry name" value="Sialidase"/>
</dbReference>
<keyword evidence="3" id="KW-1185">Reference proteome</keyword>
<evidence type="ECO:0000259" key="1">
    <source>
        <dbReference type="Pfam" id="PF13088"/>
    </source>
</evidence>
<reference evidence="2 3" key="1">
    <citation type="submission" date="2018-08" db="EMBL/GenBank/DDBJ databases">
        <title>Paraburkholderia sp. DHOM06 isolated from forest soil.</title>
        <authorList>
            <person name="Gao Z.-H."/>
            <person name="Qiu L.-H."/>
        </authorList>
    </citation>
    <scope>NUCLEOTIDE SEQUENCE [LARGE SCALE GENOMIC DNA]</scope>
    <source>
        <strain evidence="2 3">DHOM06</strain>
    </source>
</reference>
<evidence type="ECO:0000313" key="3">
    <source>
        <dbReference type="Proteomes" id="UP000256838"/>
    </source>
</evidence>
<dbReference type="InterPro" id="IPR036278">
    <property type="entry name" value="Sialidase_sf"/>
</dbReference>
<protein>
    <submittedName>
        <fullName evidence="2">Glycosyl hydrolase</fullName>
    </submittedName>
</protein>
<feature type="domain" description="Sialidase" evidence="1">
    <location>
        <begin position="50"/>
        <end position="374"/>
    </location>
</feature>
<dbReference type="PANTHER" id="PTHR43752:SF2">
    <property type="entry name" value="BNR_ASP-BOX REPEAT FAMILY PROTEIN"/>
    <property type="match status" value="1"/>
</dbReference>
<dbReference type="OrthoDB" id="41724at2"/>
<dbReference type="PANTHER" id="PTHR43752">
    <property type="entry name" value="BNR/ASP-BOX REPEAT FAMILY PROTEIN"/>
    <property type="match status" value="1"/>
</dbReference>
<name>A0A3D8K4G0_9BURK</name>
<keyword evidence="2" id="KW-0378">Hydrolase</keyword>
<dbReference type="SUPFAM" id="SSF50939">
    <property type="entry name" value="Sialidases"/>
    <property type="match status" value="1"/>
</dbReference>
<gene>
    <name evidence="2" type="ORF">DWV00_07455</name>
</gene>
<dbReference type="Proteomes" id="UP000256838">
    <property type="component" value="Unassembled WGS sequence"/>
</dbReference>
<dbReference type="AlphaFoldDB" id="A0A3D8K4G0"/>
<dbReference type="CDD" id="cd15482">
    <property type="entry name" value="Sialidase_non-viral"/>
    <property type="match status" value="1"/>
</dbReference>